<feature type="domain" description="Mechanosensitive ion channel MscS C-terminal" evidence="9">
    <location>
        <begin position="251"/>
        <end position="337"/>
    </location>
</feature>
<feature type="transmembrane region" description="Helical" evidence="7">
    <location>
        <begin position="15"/>
        <end position="35"/>
    </location>
</feature>
<feature type="transmembrane region" description="Helical" evidence="7">
    <location>
        <begin position="137"/>
        <end position="156"/>
    </location>
</feature>
<dbReference type="GO" id="GO:0055085">
    <property type="term" value="P:transmembrane transport"/>
    <property type="evidence" value="ECO:0007669"/>
    <property type="project" value="InterPro"/>
</dbReference>
<evidence type="ECO:0000313" key="11">
    <source>
        <dbReference type="EMBL" id="WDH82549.1"/>
    </source>
</evidence>
<dbReference type="Pfam" id="PF00924">
    <property type="entry name" value="MS_channel_2nd"/>
    <property type="match status" value="1"/>
</dbReference>
<keyword evidence="3" id="KW-1003">Cell membrane</keyword>
<dbReference type="InterPro" id="IPR011066">
    <property type="entry name" value="MscS_channel_C_sf"/>
</dbReference>
<dbReference type="EMBL" id="CP118101">
    <property type="protein sequence ID" value="WDH82549.1"/>
    <property type="molecule type" value="Genomic_DNA"/>
</dbReference>
<dbReference type="InterPro" id="IPR023408">
    <property type="entry name" value="MscS_beta-dom_sf"/>
</dbReference>
<dbReference type="Gene3D" id="1.10.287.1260">
    <property type="match status" value="1"/>
</dbReference>
<dbReference type="InterPro" id="IPR049278">
    <property type="entry name" value="MS_channel_C"/>
</dbReference>
<protein>
    <submittedName>
        <fullName evidence="11">Mechanosensitive ion channel family protein</fullName>
    </submittedName>
</protein>
<dbReference type="Gene3D" id="2.30.30.60">
    <property type="match status" value="1"/>
</dbReference>
<proteinExistence type="inferred from homology"/>
<gene>
    <name evidence="11" type="ORF">PUW23_24400</name>
</gene>
<keyword evidence="6 7" id="KW-0472">Membrane</keyword>
<accession>A0AAX3N0D3</accession>
<keyword evidence="5 7" id="KW-1133">Transmembrane helix</keyword>
<feature type="transmembrane region" description="Helical" evidence="7">
    <location>
        <begin position="56"/>
        <end position="79"/>
    </location>
</feature>
<feature type="domain" description="Mechanosensitive ion channel MscS" evidence="8">
    <location>
        <begin position="178"/>
        <end position="245"/>
    </location>
</feature>
<evidence type="ECO:0000256" key="4">
    <source>
        <dbReference type="ARBA" id="ARBA00022692"/>
    </source>
</evidence>
<evidence type="ECO:0000256" key="3">
    <source>
        <dbReference type="ARBA" id="ARBA00022475"/>
    </source>
</evidence>
<dbReference type="SUPFAM" id="SSF82861">
    <property type="entry name" value="Mechanosensitive channel protein MscS (YggB), transmembrane region"/>
    <property type="match status" value="1"/>
</dbReference>
<dbReference type="Gene3D" id="3.30.70.100">
    <property type="match status" value="1"/>
</dbReference>
<dbReference type="InterPro" id="IPR010920">
    <property type="entry name" value="LSM_dom_sf"/>
</dbReference>
<comment type="subcellular location">
    <subcellularLocation>
        <location evidence="1">Cell membrane</location>
        <topology evidence="1">Multi-pass membrane protein</topology>
    </subcellularLocation>
</comment>
<dbReference type="SUPFAM" id="SSF82689">
    <property type="entry name" value="Mechanosensitive channel protein MscS (YggB), C-terminal domain"/>
    <property type="match status" value="1"/>
</dbReference>
<evidence type="ECO:0000256" key="6">
    <source>
        <dbReference type="ARBA" id="ARBA00023136"/>
    </source>
</evidence>
<reference evidence="11" key="1">
    <citation type="submission" date="2023-02" db="EMBL/GenBank/DDBJ databases">
        <title>Pathogen: clinical or host-associated sample.</title>
        <authorList>
            <person name="Hergert J."/>
            <person name="Casey R."/>
            <person name="Wagner J."/>
            <person name="Young E.L."/>
            <person name="Oakeson K.F."/>
        </authorList>
    </citation>
    <scope>NUCLEOTIDE SEQUENCE</scope>
    <source>
        <strain evidence="11">2022CK-00830</strain>
    </source>
</reference>
<feature type="domain" description="Mechanosensitive ion channel transmembrane helices 2/3" evidence="10">
    <location>
        <begin position="136"/>
        <end position="177"/>
    </location>
</feature>
<dbReference type="AlphaFoldDB" id="A0AAX3N0D3"/>
<dbReference type="SUPFAM" id="SSF50182">
    <property type="entry name" value="Sm-like ribonucleoproteins"/>
    <property type="match status" value="1"/>
</dbReference>
<evidence type="ECO:0000259" key="9">
    <source>
        <dbReference type="Pfam" id="PF21082"/>
    </source>
</evidence>
<sequence length="372" mass="42427">MNLNSVAEFFGEINWFRLAIAVLLLLVFTVFNKWTSTRLFRLMKRFFGMKWDNLYLTVRNPIRALMILLGVSGAVRFYFDGGGEWVLFSHLIRTAFIACIGWGLYNLSGRSSRFFAGFSTKWGVEESDMIIPFLSKVLRFLVIALTLTIIAAEWGYSINGLVAGLGLGSLAVALAAQDTLSNLIAGVIIVTEKPFSKGDWIKTDTVEGMVEDISFRSSKIRTFADSIVIIPNNILAKSAITNWSRMGKRRITFDLGVAIDSDRKKLVTAVERLREYIESHPEVDKELLMVRVKGMTNEQITIFFYFFTYTTVWVEHMRVLESINFEILNILEEEGIKLAVPAQRLFVEKNMIFEPEEKEDVDVEKERAYANN</sequence>
<evidence type="ECO:0000259" key="8">
    <source>
        <dbReference type="Pfam" id="PF00924"/>
    </source>
</evidence>
<comment type="similarity">
    <text evidence="2">Belongs to the MscS (TC 1.A.23) family.</text>
</comment>
<dbReference type="InterPro" id="IPR006685">
    <property type="entry name" value="MscS_channel_2nd"/>
</dbReference>
<evidence type="ECO:0000259" key="10">
    <source>
        <dbReference type="Pfam" id="PF21088"/>
    </source>
</evidence>
<dbReference type="InterPro" id="IPR049142">
    <property type="entry name" value="MS_channel_1st"/>
</dbReference>
<dbReference type="InterPro" id="IPR045042">
    <property type="entry name" value="YnaI-like"/>
</dbReference>
<evidence type="ECO:0000256" key="5">
    <source>
        <dbReference type="ARBA" id="ARBA00022989"/>
    </source>
</evidence>
<evidence type="ECO:0000256" key="7">
    <source>
        <dbReference type="SAM" id="Phobius"/>
    </source>
</evidence>
<dbReference type="PANTHER" id="PTHR43634:SF2">
    <property type="entry name" value="LOW CONDUCTANCE MECHANOSENSITIVE CHANNEL YNAI"/>
    <property type="match status" value="1"/>
</dbReference>
<dbReference type="Pfam" id="PF21088">
    <property type="entry name" value="MS_channel_1st"/>
    <property type="match status" value="1"/>
</dbReference>
<dbReference type="PANTHER" id="PTHR43634">
    <property type="entry name" value="OW CONDUCTANCE MECHANOSENSITIVE CHANNEL"/>
    <property type="match status" value="1"/>
</dbReference>
<dbReference type="Pfam" id="PF21082">
    <property type="entry name" value="MS_channel_3rd"/>
    <property type="match status" value="1"/>
</dbReference>
<dbReference type="RefSeq" id="WP_274359184.1">
    <property type="nucleotide sequence ID" value="NZ_CP118101.1"/>
</dbReference>
<evidence type="ECO:0000256" key="2">
    <source>
        <dbReference type="ARBA" id="ARBA00008017"/>
    </source>
</evidence>
<feature type="transmembrane region" description="Helical" evidence="7">
    <location>
        <begin position="85"/>
        <end position="105"/>
    </location>
</feature>
<name>A0AAX3N0D3_9BACL</name>
<dbReference type="Proteomes" id="UP001220962">
    <property type="component" value="Chromosome"/>
</dbReference>
<dbReference type="InterPro" id="IPR011014">
    <property type="entry name" value="MscS_channel_TM-2"/>
</dbReference>
<dbReference type="GO" id="GO:0005886">
    <property type="term" value="C:plasma membrane"/>
    <property type="evidence" value="ECO:0007669"/>
    <property type="project" value="UniProtKB-SubCell"/>
</dbReference>
<evidence type="ECO:0000256" key="1">
    <source>
        <dbReference type="ARBA" id="ARBA00004651"/>
    </source>
</evidence>
<organism evidence="11 12">
    <name type="scientific">Paenibacillus urinalis</name>
    <dbReference type="NCBI Taxonomy" id="521520"/>
    <lineage>
        <taxon>Bacteria</taxon>
        <taxon>Bacillati</taxon>
        <taxon>Bacillota</taxon>
        <taxon>Bacilli</taxon>
        <taxon>Bacillales</taxon>
        <taxon>Paenibacillaceae</taxon>
        <taxon>Paenibacillus</taxon>
    </lineage>
</organism>
<keyword evidence="4 7" id="KW-0812">Transmembrane</keyword>
<evidence type="ECO:0000313" key="12">
    <source>
        <dbReference type="Proteomes" id="UP001220962"/>
    </source>
</evidence>